<accession>A0A1G2BRK5</accession>
<dbReference type="HAMAP" id="MF_02033">
    <property type="entry name" value="FtsA"/>
    <property type="match status" value="1"/>
</dbReference>
<evidence type="ECO:0000256" key="6">
    <source>
        <dbReference type="PIRNR" id="PIRNR003101"/>
    </source>
</evidence>
<sequence length="414" mass="43965">MSHVEIIAGLDIGSANIRMAVGELSGEGDQVNIIGLSEEPSAGVSKGTVRSIEEVVDAIRNTVANAERMTGLTLDHAYVAISGSHVVSQKSKGVIAVARPDGEIRADDVERVLEAAQAVSVPPNYEILHVLPRTFTIDNQAGIRDPIGMNGVRLEVEAQIIEGQSAHIKNVTKAVNLAGIGIDDLVLASLAASESSLTERQKDLGVALLNVGAATTSLLVFEEGDILHVSVLPVGSAHITNDIAIGLRTNIDVAELIKLQYGHAAPDRVGKNDEIDMRLVAEEEEGSFGKRHLAEIIEARVEEIFHMVDKNLREVGRSGKLPAGVIITGRGAKLPGLVEVAKREFRLPAGIGVPIGVESAIDKINDPGLTTAIGLVRWGEANQMLAPRPFGSWQLKGLAGFGKQVQSLIRIFKP</sequence>
<dbReference type="PANTHER" id="PTHR32432">
    <property type="entry name" value="CELL DIVISION PROTEIN FTSA-RELATED"/>
    <property type="match status" value="1"/>
</dbReference>
<dbReference type="PIRSF" id="PIRSF003101">
    <property type="entry name" value="FtsA"/>
    <property type="match status" value="1"/>
</dbReference>
<dbReference type="EMBL" id="MHKO01000040">
    <property type="protein sequence ID" value="OGY91692.1"/>
    <property type="molecule type" value="Genomic_DNA"/>
</dbReference>
<keyword evidence="2 5" id="KW-0132">Cell division</keyword>
<evidence type="ECO:0000256" key="5">
    <source>
        <dbReference type="HAMAP-Rule" id="MF_02033"/>
    </source>
</evidence>
<dbReference type="Proteomes" id="UP000178109">
    <property type="component" value="Unassembled WGS sequence"/>
</dbReference>
<evidence type="ECO:0000256" key="2">
    <source>
        <dbReference type="ARBA" id="ARBA00022618"/>
    </source>
</evidence>
<proteinExistence type="inferred from homology"/>
<dbReference type="InterPro" id="IPR050696">
    <property type="entry name" value="FtsA/MreB"/>
</dbReference>
<dbReference type="InterPro" id="IPR043129">
    <property type="entry name" value="ATPase_NBD"/>
</dbReference>
<dbReference type="GO" id="GO:0032153">
    <property type="term" value="C:cell division site"/>
    <property type="evidence" value="ECO:0007669"/>
    <property type="project" value="UniProtKB-UniRule"/>
</dbReference>
<feature type="domain" description="SHS2" evidence="7">
    <location>
        <begin position="7"/>
        <end position="196"/>
    </location>
</feature>
<organism evidence="8 9">
    <name type="scientific">Candidatus Komeilibacteria bacterium RIFCSPLOWO2_02_FULL_48_11</name>
    <dbReference type="NCBI Taxonomy" id="1798553"/>
    <lineage>
        <taxon>Bacteria</taxon>
        <taxon>Candidatus Komeiliibacteriota</taxon>
    </lineage>
</organism>
<dbReference type="Pfam" id="PF02491">
    <property type="entry name" value="SHS2_FTSA"/>
    <property type="match status" value="1"/>
</dbReference>
<dbReference type="STRING" id="1798553.A3H70_01505"/>
<dbReference type="SMART" id="SM00842">
    <property type="entry name" value="FtsA"/>
    <property type="match status" value="1"/>
</dbReference>
<keyword evidence="1 5" id="KW-1003">Cell membrane</keyword>
<evidence type="ECO:0000259" key="7">
    <source>
        <dbReference type="SMART" id="SM00842"/>
    </source>
</evidence>
<evidence type="ECO:0000313" key="9">
    <source>
        <dbReference type="Proteomes" id="UP000178109"/>
    </source>
</evidence>
<evidence type="ECO:0000256" key="1">
    <source>
        <dbReference type="ARBA" id="ARBA00022475"/>
    </source>
</evidence>
<dbReference type="Gene3D" id="3.30.420.40">
    <property type="match status" value="2"/>
</dbReference>
<dbReference type="InterPro" id="IPR003494">
    <property type="entry name" value="SHS2_FtsA"/>
</dbReference>
<reference evidence="8 9" key="1">
    <citation type="journal article" date="2016" name="Nat. Commun.">
        <title>Thousands of microbial genomes shed light on interconnected biogeochemical processes in an aquifer system.</title>
        <authorList>
            <person name="Anantharaman K."/>
            <person name="Brown C.T."/>
            <person name="Hug L.A."/>
            <person name="Sharon I."/>
            <person name="Castelle C.J."/>
            <person name="Probst A.J."/>
            <person name="Thomas B.C."/>
            <person name="Singh A."/>
            <person name="Wilkins M.J."/>
            <person name="Karaoz U."/>
            <person name="Brodie E.L."/>
            <person name="Williams K.H."/>
            <person name="Hubbard S.S."/>
            <person name="Banfield J.F."/>
        </authorList>
    </citation>
    <scope>NUCLEOTIDE SEQUENCE [LARGE SCALE GENOMIC DNA]</scope>
</reference>
<dbReference type="Pfam" id="PF14450">
    <property type="entry name" value="FtsA"/>
    <property type="match status" value="1"/>
</dbReference>
<evidence type="ECO:0000256" key="3">
    <source>
        <dbReference type="ARBA" id="ARBA00023136"/>
    </source>
</evidence>
<comment type="similarity">
    <text evidence="5 6">Belongs to the FtsA/MreB family.</text>
</comment>
<comment type="subcellular location">
    <subcellularLocation>
        <location evidence="5">Cell membrane</location>
        <topology evidence="5">Peripheral membrane protein</topology>
        <orientation evidence="5">Cytoplasmic side</orientation>
    </subcellularLocation>
    <text evidence="5">Localizes to the Z ring in an FtsZ-dependent manner. Targeted to the membrane through a conserved C-terminal amphipathic helix.</text>
</comment>
<dbReference type="InterPro" id="IPR020823">
    <property type="entry name" value="Cell_div_FtsA"/>
</dbReference>
<comment type="subunit">
    <text evidence="5">Self-interacts. Interacts with FtsZ.</text>
</comment>
<evidence type="ECO:0000313" key="8">
    <source>
        <dbReference type="EMBL" id="OGY91692.1"/>
    </source>
</evidence>
<dbReference type="PANTHER" id="PTHR32432:SF4">
    <property type="entry name" value="CELL DIVISION PROTEIN FTSA"/>
    <property type="match status" value="1"/>
</dbReference>
<comment type="function">
    <text evidence="5 6">Cell division protein that is involved in the assembly of the Z ring. May serve as a membrane anchor for the Z ring.</text>
</comment>
<keyword evidence="4 5" id="KW-0131">Cell cycle</keyword>
<evidence type="ECO:0000256" key="4">
    <source>
        <dbReference type="ARBA" id="ARBA00023306"/>
    </source>
</evidence>
<comment type="caution">
    <text evidence="8">The sequence shown here is derived from an EMBL/GenBank/DDBJ whole genome shotgun (WGS) entry which is preliminary data.</text>
</comment>
<dbReference type="AlphaFoldDB" id="A0A1G2BRK5"/>
<dbReference type="NCBIfam" id="TIGR01174">
    <property type="entry name" value="ftsA"/>
    <property type="match status" value="1"/>
</dbReference>
<dbReference type="GO" id="GO:0009898">
    <property type="term" value="C:cytoplasmic side of plasma membrane"/>
    <property type="evidence" value="ECO:0007669"/>
    <property type="project" value="UniProtKB-UniRule"/>
</dbReference>
<gene>
    <name evidence="5" type="primary">ftsA</name>
    <name evidence="8" type="ORF">A3H70_01505</name>
</gene>
<dbReference type="CDD" id="cd24048">
    <property type="entry name" value="ASKHA_NBD_FtsA"/>
    <property type="match status" value="1"/>
</dbReference>
<protein>
    <recommendedName>
        <fullName evidence="5 6">Cell division protein FtsA</fullName>
    </recommendedName>
</protein>
<dbReference type="Gene3D" id="3.30.1490.110">
    <property type="match status" value="1"/>
</dbReference>
<name>A0A1G2BRK5_9BACT</name>
<keyword evidence="3 5" id="KW-0472">Membrane</keyword>
<dbReference type="SUPFAM" id="SSF53067">
    <property type="entry name" value="Actin-like ATPase domain"/>
    <property type="match status" value="2"/>
</dbReference>
<dbReference type="GO" id="GO:0043093">
    <property type="term" value="P:FtsZ-dependent cytokinesis"/>
    <property type="evidence" value="ECO:0007669"/>
    <property type="project" value="UniProtKB-UniRule"/>
</dbReference>